<feature type="compositionally biased region" description="Basic residues" evidence="1">
    <location>
        <begin position="54"/>
        <end position="64"/>
    </location>
</feature>
<dbReference type="AlphaFoldDB" id="A0A7R9DFT4"/>
<feature type="region of interest" description="Disordered" evidence="1">
    <location>
        <begin position="46"/>
        <end position="82"/>
    </location>
</feature>
<sequence length="82" mass="9299">MEENHIRLICWIAAAVPPMAQVCYCSNPENANDTVSVSFRRQGKAAEWVPAKGKPGRRMNKKKILRDAQRKGKKRNRKSCSS</sequence>
<organism evidence="2">
    <name type="scientific">Timema cristinae</name>
    <name type="common">Walking stick</name>
    <dbReference type="NCBI Taxonomy" id="61476"/>
    <lineage>
        <taxon>Eukaryota</taxon>
        <taxon>Metazoa</taxon>
        <taxon>Ecdysozoa</taxon>
        <taxon>Arthropoda</taxon>
        <taxon>Hexapoda</taxon>
        <taxon>Insecta</taxon>
        <taxon>Pterygota</taxon>
        <taxon>Neoptera</taxon>
        <taxon>Polyneoptera</taxon>
        <taxon>Phasmatodea</taxon>
        <taxon>Timematodea</taxon>
        <taxon>Timematoidea</taxon>
        <taxon>Timematidae</taxon>
        <taxon>Timema</taxon>
    </lineage>
</organism>
<name>A0A7R9DFT4_TIMCR</name>
<proteinExistence type="predicted"/>
<protein>
    <submittedName>
        <fullName evidence="2">Uncharacterized protein</fullName>
    </submittedName>
</protein>
<feature type="compositionally biased region" description="Basic residues" evidence="1">
    <location>
        <begin position="71"/>
        <end position="82"/>
    </location>
</feature>
<gene>
    <name evidence="2" type="ORF">TCEB3V08_LOCUS11392</name>
</gene>
<evidence type="ECO:0000256" key="1">
    <source>
        <dbReference type="SAM" id="MobiDB-lite"/>
    </source>
</evidence>
<dbReference type="EMBL" id="OC322917">
    <property type="protein sequence ID" value="CAD7412448.1"/>
    <property type="molecule type" value="Genomic_DNA"/>
</dbReference>
<accession>A0A7R9DFT4</accession>
<evidence type="ECO:0000313" key="2">
    <source>
        <dbReference type="EMBL" id="CAD7412448.1"/>
    </source>
</evidence>
<reference evidence="2" key="1">
    <citation type="submission" date="2020-11" db="EMBL/GenBank/DDBJ databases">
        <authorList>
            <person name="Tran Van P."/>
        </authorList>
    </citation>
    <scope>NUCLEOTIDE SEQUENCE</scope>
</reference>